<comment type="caution">
    <text evidence="1">The sequence shown here is derived from an EMBL/GenBank/DDBJ whole genome shotgun (WGS) entry which is preliminary data.</text>
</comment>
<name>A0A0F8YKE7_9ZZZZ</name>
<dbReference type="GO" id="GO:0003824">
    <property type="term" value="F:catalytic activity"/>
    <property type="evidence" value="ECO:0007669"/>
    <property type="project" value="InterPro"/>
</dbReference>
<gene>
    <name evidence="1" type="ORF">LCGC14_3143760</name>
</gene>
<dbReference type="EMBL" id="LAZR01069000">
    <property type="protein sequence ID" value="KKK48571.1"/>
    <property type="molecule type" value="Genomic_DNA"/>
</dbReference>
<sequence length="25" mass="2771">DDDVVARADELGLAMIFTGARHFNH</sequence>
<accession>A0A0F8YKE7</accession>
<protein>
    <submittedName>
        <fullName evidence="1">Uncharacterized protein</fullName>
    </submittedName>
</protein>
<dbReference type="AlphaFoldDB" id="A0A0F8YKE7"/>
<feature type="non-terminal residue" evidence="1">
    <location>
        <position position="1"/>
    </location>
</feature>
<dbReference type="Gene3D" id="3.40.140.20">
    <property type="match status" value="1"/>
</dbReference>
<dbReference type="InterPro" id="IPR024051">
    <property type="entry name" value="AICAR_Tfase_dup_dom_sf"/>
</dbReference>
<reference evidence="1" key="1">
    <citation type="journal article" date="2015" name="Nature">
        <title>Complex archaea that bridge the gap between prokaryotes and eukaryotes.</title>
        <authorList>
            <person name="Spang A."/>
            <person name="Saw J.H."/>
            <person name="Jorgensen S.L."/>
            <person name="Zaremba-Niedzwiedzka K."/>
            <person name="Martijn J."/>
            <person name="Lind A.E."/>
            <person name="van Eijk R."/>
            <person name="Schleper C."/>
            <person name="Guy L."/>
            <person name="Ettema T.J."/>
        </authorList>
    </citation>
    <scope>NUCLEOTIDE SEQUENCE</scope>
</reference>
<organism evidence="1">
    <name type="scientific">marine sediment metagenome</name>
    <dbReference type="NCBI Taxonomy" id="412755"/>
    <lineage>
        <taxon>unclassified sequences</taxon>
        <taxon>metagenomes</taxon>
        <taxon>ecological metagenomes</taxon>
    </lineage>
</organism>
<proteinExistence type="predicted"/>
<dbReference type="InterPro" id="IPR016193">
    <property type="entry name" value="Cytidine_deaminase-like"/>
</dbReference>
<evidence type="ECO:0000313" key="1">
    <source>
        <dbReference type="EMBL" id="KKK48571.1"/>
    </source>
</evidence>
<dbReference type="SUPFAM" id="SSF53927">
    <property type="entry name" value="Cytidine deaminase-like"/>
    <property type="match status" value="1"/>
</dbReference>